<reference evidence="1 2" key="1">
    <citation type="submission" date="2020-04" db="EMBL/GenBank/DDBJ databases">
        <title>Molecular characterization of pseudomonads from Agaricus bisporus reveal novel blotch 2 pathogens in Western Europe.</title>
        <authorList>
            <person name="Taparia T."/>
            <person name="Krijger M."/>
            <person name="Haynes E."/>
            <person name="Elpinstone J.G."/>
            <person name="Noble R."/>
            <person name="Van Der Wolf J."/>
        </authorList>
    </citation>
    <scope>NUCLEOTIDE SEQUENCE [LARGE SCALE GENOMIC DNA]</scope>
    <source>
        <strain evidence="1 2">P7774</strain>
    </source>
</reference>
<dbReference type="EMBL" id="JACARY010000026">
    <property type="protein sequence ID" value="NWD95767.1"/>
    <property type="molecule type" value="Genomic_DNA"/>
</dbReference>
<name>A0ABX2QVC5_9PSED</name>
<protein>
    <submittedName>
        <fullName evidence="1">Uncharacterized protein</fullName>
    </submittedName>
</protein>
<organism evidence="1 2">
    <name type="scientific">Pseudomonas reactans</name>
    <dbReference type="NCBI Taxonomy" id="117680"/>
    <lineage>
        <taxon>Bacteria</taxon>
        <taxon>Pseudomonadati</taxon>
        <taxon>Pseudomonadota</taxon>
        <taxon>Gammaproteobacteria</taxon>
        <taxon>Pseudomonadales</taxon>
        <taxon>Pseudomonadaceae</taxon>
        <taxon>Pseudomonas</taxon>
    </lineage>
</organism>
<evidence type="ECO:0000313" key="1">
    <source>
        <dbReference type="EMBL" id="NWD95767.1"/>
    </source>
</evidence>
<keyword evidence="2" id="KW-1185">Reference proteome</keyword>
<dbReference type="RefSeq" id="WP_177059975.1">
    <property type="nucleotide sequence ID" value="NZ_JACAQO010000009.1"/>
</dbReference>
<gene>
    <name evidence="1" type="ORF">HX871_15150</name>
</gene>
<evidence type="ECO:0000313" key="2">
    <source>
        <dbReference type="Proteomes" id="UP000572863"/>
    </source>
</evidence>
<sequence>MEKQLIIKFEGTLAKGNKISIRTLSHTLPHFQRAIDKIIMYETRDSVGKGATLHQIHYPVADLYLEEIVEGSIILPLIGNLLTGATARFNTFLSEPYREAENTIDSKISTFDTRVETVRTQLASGLVKPISHQSLIDREKVAQTDYAQAAFLNDINNMLAPLRSRSCAEDQITIHNADPRHPATFVFNQNKSKAFAKVVRAQRLAHPVSYSGKLEGLVNRGGTGFPYVVKFICSSTDKEMKLLVASESDALELNKYNIGNTEIDIIACPLSVYGTFDPLSGDIVFIAFRK</sequence>
<proteinExistence type="predicted"/>
<dbReference type="Proteomes" id="UP000572863">
    <property type="component" value="Unassembled WGS sequence"/>
</dbReference>
<accession>A0ABX2QVC5</accession>
<comment type="caution">
    <text evidence="1">The sequence shown here is derived from an EMBL/GenBank/DDBJ whole genome shotgun (WGS) entry which is preliminary data.</text>
</comment>